<evidence type="ECO:0000313" key="14">
    <source>
        <dbReference type="EMBL" id="NEU05515.1"/>
    </source>
</evidence>
<dbReference type="InterPro" id="IPR005467">
    <property type="entry name" value="His_kinase_dom"/>
</dbReference>
<dbReference type="SUPFAM" id="SSF55874">
    <property type="entry name" value="ATPase domain of HSP90 chaperone/DNA topoisomerase II/histidine kinase"/>
    <property type="match status" value="1"/>
</dbReference>
<dbReference type="GO" id="GO:0016036">
    <property type="term" value="P:cellular response to phosphate starvation"/>
    <property type="evidence" value="ECO:0007669"/>
    <property type="project" value="TreeGrafter"/>
</dbReference>
<keyword evidence="15" id="KW-1185">Reference proteome</keyword>
<dbReference type="InterPro" id="IPR050351">
    <property type="entry name" value="BphY/WalK/GraS-like"/>
</dbReference>
<evidence type="ECO:0000256" key="9">
    <source>
        <dbReference type="ARBA" id="ARBA00022989"/>
    </source>
</evidence>
<dbReference type="RefSeq" id="WP_199870289.1">
    <property type="nucleotide sequence ID" value="NZ_JAAGPU010000021.1"/>
</dbReference>
<keyword evidence="5" id="KW-0597">Phosphoprotein</keyword>
<dbReference type="InterPro" id="IPR003661">
    <property type="entry name" value="HisK_dim/P_dom"/>
</dbReference>
<evidence type="ECO:0000256" key="8">
    <source>
        <dbReference type="ARBA" id="ARBA00022777"/>
    </source>
</evidence>
<dbReference type="GO" id="GO:0004721">
    <property type="term" value="F:phosphoprotein phosphatase activity"/>
    <property type="evidence" value="ECO:0007669"/>
    <property type="project" value="TreeGrafter"/>
</dbReference>
<feature type="transmembrane region" description="Helical" evidence="12">
    <location>
        <begin position="12"/>
        <end position="30"/>
    </location>
</feature>
<reference evidence="14 15" key="1">
    <citation type="submission" date="2020-02" db="EMBL/GenBank/DDBJ databases">
        <title>Genome assembly of a novel Clostridium senegalense strain.</title>
        <authorList>
            <person name="Gupta T.B."/>
            <person name="Jauregui R."/>
            <person name="Maclean P."/>
            <person name="Nawarathana A."/>
            <person name="Brightwell G."/>
        </authorList>
    </citation>
    <scope>NUCLEOTIDE SEQUENCE [LARGE SCALE GENOMIC DNA]</scope>
    <source>
        <strain evidence="14 15">AGRFS4</strain>
    </source>
</reference>
<dbReference type="Proteomes" id="UP000481872">
    <property type="component" value="Unassembled WGS sequence"/>
</dbReference>
<keyword evidence="8 14" id="KW-0418">Kinase</keyword>
<dbReference type="EC" id="2.7.13.3" evidence="3"/>
<comment type="catalytic activity">
    <reaction evidence="1">
        <text>ATP + protein L-histidine = ADP + protein N-phospho-L-histidine.</text>
        <dbReference type="EC" id="2.7.13.3"/>
    </reaction>
</comment>
<keyword evidence="11 12" id="KW-0472">Membrane</keyword>
<dbReference type="PANTHER" id="PTHR45453:SF2">
    <property type="entry name" value="HISTIDINE KINASE"/>
    <property type="match status" value="1"/>
</dbReference>
<comment type="subcellular location">
    <subcellularLocation>
        <location evidence="2">Cell membrane</location>
        <topology evidence="2">Multi-pass membrane protein</topology>
    </subcellularLocation>
</comment>
<gene>
    <name evidence="14" type="ORF">G3M99_11755</name>
</gene>
<dbReference type="GO" id="GO:0005886">
    <property type="term" value="C:plasma membrane"/>
    <property type="evidence" value="ECO:0007669"/>
    <property type="project" value="UniProtKB-SubCell"/>
</dbReference>
<keyword evidence="7 12" id="KW-0812">Transmembrane</keyword>
<evidence type="ECO:0000259" key="13">
    <source>
        <dbReference type="PROSITE" id="PS50109"/>
    </source>
</evidence>
<dbReference type="InterPro" id="IPR036097">
    <property type="entry name" value="HisK_dim/P_sf"/>
</dbReference>
<dbReference type="SUPFAM" id="SSF47384">
    <property type="entry name" value="Homodimeric domain of signal transducing histidine kinase"/>
    <property type="match status" value="1"/>
</dbReference>
<keyword evidence="10" id="KW-0902">Two-component regulatory system</keyword>
<name>A0A6M0H487_9CLOT</name>
<dbReference type="InterPro" id="IPR036890">
    <property type="entry name" value="HATPase_C_sf"/>
</dbReference>
<feature type="domain" description="Histidine kinase" evidence="13">
    <location>
        <begin position="126"/>
        <end position="333"/>
    </location>
</feature>
<evidence type="ECO:0000313" key="15">
    <source>
        <dbReference type="Proteomes" id="UP000481872"/>
    </source>
</evidence>
<feature type="transmembrane region" description="Helical" evidence="12">
    <location>
        <begin position="36"/>
        <end position="55"/>
    </location>
</feature>
<dbReference type="AlphaFoldDB" id="A0A6M0H487"/>
<dbReference type="CDD" id="cd00082">
    <property type="entry name" value="HisKA"/>
    <property type="match status" value="1"/>
</dbReference>
<protein>
    <recommendedName>
        <fullName evidence="3">histidine kinase</fullName>
        <ecNumber evidence="3">2.7.13.3</ecNumber>
    </recommendedName>
</protein>
<evidence type="ECO:0000256" key="11">
    <source>
        <dbReference type="ARBA" id="ARBA00023136"/>
    </source>
</evidence>
<keyword evidence="4" id="KW-1003">Cell membrane</keyword>
<evidence type="ECO:0000256" key="1">
    <source>
        <dbReference type="ARBA" id="ARBA00000085"/>
    </source>
</evidence>
<evidence type="ECO:0000256" key="10">
    <source>
        <dbReference type="ARBA" id="ARBA00023012"/>
    </source>
</evidence>
<proteinExistence type="predicted"/>
<evidence type="ECO:0000256" key="7">
    <source>
        <dbReference type="ARBA" id="ARBA00022692"/>
    </source>
</evidence>
<evidence type="ECO:0000256" key="6">
    <source>
        <dbReference type="ARBA" id="ARBA00022679"/>
    </source>
</evidence>
<dbReference type="InterPro" id="IPR003594">
    <property type="entry name" value="HATPase_dom"/>
</dbReference>
<dbReference type="PANTHER" id="PTHR45453">
    <property type="entry name" value="PHOSPHATE REGULON SENSOR PROTEIN PHOR"/>
    <property type="match status" value="1"/>
</dbReference>
<evidence type="ECO:0000256" key="4">
    <source>
        <dbReference type="ARBA" id="ARBA00022475"/>
    </source>
</evidence>
<evidence type="ECO:0000256" key="2">
    <source>
        <dbReference type="ARBA" id="ARBA00004651"/>
    </source>
</evidence>
<dbReference type="PRINTS" id="PR00344">
    <property type="entry name" value="BCTRLSENSOR"/>
</dbReference>
<keyword evidence="9 12" id="KW-1133">Transmembrane helix</keyword>
<dbReference type="GO" id="GO:0000155">
    <property type="term" value="F:phosphorelay sensor kinase activity"/>
    <property type="evidence" value="ECO:0007669"/>
    <property type="project" value="InterPro"/>
</dbReference>
<dbReference type="Gene3D" id="3.30.565.10">
    <property type="entry name" value="Histidine kinase-like ATPase, C-terminal domain"/>
    <property type="match status" value="1"/>
</dbReference>
<dbReference type="InterPro" id="IPR004358">
    <property type="entry name" value="Sig_transdc_His_kin-like_C"/>
</dbReference>
<dbReference type="PROSITE" id="PS50109">
    <property type="entry name" value="HIS_KIN"/>
    <property type="match status" value="1"/>
</dbReference>
<dbReference type="Pfam" id="PF02518">
    <property type="entry name" value="HATPase_c"/>
    <property type="match status" value="1"/>
</dbReference>
<comment type="caution">
    <text evidence="14">The sequence shown here is derived from an EMBL/GenBank/DDBJ whole genome shotgun (WGS) entry which is preliminary data.</text>
</comment>
<dbReference type="SMART" id="SM00387">
    <property type="entry name" value="HATPase_c"/>
    <property type="match status" value="1"/>
</dbReference>
<evidence type="ECO:0000256" key="5">
    <source>
        <dbReference type="ARBA" id="ARBA00022553"/>
    </source>
</evidence>
<sequence length="343" mass="40262">MKIREYIKDKGVFLTINLIIFLVITVSMIFYGIGFVLIFILGCIWFLPLLSYMIIDYIKFKRYFANIESILENLDKKFLFPELLEKESFCIGEKFNEVLKEISRGMYEHLKYYKDMQIDYREYIEMWVHEIKTPIASTKLLIENNNSNEAIKKIDNQINKVESFVEQVLYYSRSDDVEKDYIIKEIKLNKIVRNVIKRNSKDFINKKIKLQLEDICETVYCDPKWIEFILNQIIVNSIKYSKNQEASIRVKSIEMNNSIILTIEDNGVGIGERDIDRVFEKGFTGENGRNFGNSTGLGLYLCKKMCGRLGIGIEIKSKVDKGTKVNIIFPEYKLIAECKKSKY</sequence>
<evidence type="ECO:0000256" key="12">
    <source>
        <dbReference type="SAM" id="Phobius"/>
    </source>
</evidence>
<organism evidence="14 15">
    <name type="scientific">Clostridium senegalense</name>
    <dbReference type="NCBI Taxonomy" id="1465809"/>
    <lineage>
        <taxon>Bacteria</taxon>
        <taxon>Bacillati</taxon>
        <taxon>Bacillota</taxon>
        <taxon>Clostridia</taxon>
        <taxon>Eubacteriales</taxon>
        <taxon>Clostridiaceae</taxon>
        <taxon>Clostridium</taxon>
    </lineage>
</organism>
<dbReference type="EMBL" id="JAAGPU010000021">
    <property type="protein sequence ID" value="NEU05515.1"/>
    <property type="molecule type" value="Genomic_DNA"/>
</dbReference>
<keyword evidence="6" id="KW-0808">Transferase</keyword>
<evidence type="ECO:0000256" key="3">
    <source>
        <dbReference type="ARBA" id="ARBA00012438"/>
    </source>
</evidence>
<accession>A0A6M0H487</accession>